<dbReference type="GeneID" id="27355912"/>
<dbReference type="GO" id="GO:0003677">
    <property type="term" value="F:DNA binding"/>
    <property type="evidence" value="ECO:0007669"/>
    <property type="project" value="UniProtKB-KW"/>
</dbReference>
<evidence type="ECO:0000259" key="8">
    <source>
        <dbReference type="PROSITE" id="PS51351"/>
    </source>
</evidence>
<keyword evidence="4" id="KW-0804">Transcription</keyword>
<keyword evidence="2" id="KW-0805">Transcription regulation</keyword>
<name>A0A0D2B045_9EURO</name>
<dbReference type="PROSITE" id="PS51351">
    <property type="entry name" value="TFIIE_BETA_C"/>
    <property type="match status" value="1"/>
</dbReference>
<gene>
    <name evidence="9" type="ORF">PV06_03838</name>
</gene>
<keyword evidence="10" id="KW-1185">Reference proteome</keyword>
<evidence type="ECO:0000256" key="5">
    <source>
        <dbReference type="ARBA" id="ARBA00023242"/>
    </source>
</evidence>
<dbReference type="VEuPathDB" id="FungiDB:PV06_03838"/>
<evidence type="ECO:0000256" key="1">
    <source>
        <dbReference type="ARBA" id="ARBA00004123"/>
    </source>
</evidence>
<dbReference type="AlphaFoldDB" id="A0A0D2B045"/>
<dbReference type="PANTHER" id="PTHR12716">
    <property type="entry name" value="TRANSCRIPTION INITIATION FACTOR IIE, BETA SUBUNIT"/>
    <property type="match status" value="1"/>
</dbReference>
<dbReference type="GO" id="GO:0006367">
    <property type="term" value="P:transcription initiation at RNA polymerase II promoter"/>
    <property type="evidence" value="ECO:0007669"/>
    <property type="project" value="InterPro"/>
</dbReference>
<dbReference type="GO" id="GO:0001097">
    <property type="term" value="F:TFIIH-class transcription factor complex binding"/>
    <property type="evidence" value="ECO:0007669"/>
    <property type="project" value="TreeGrafter"/>
</dbReference>
<dbReference type="EMBL" id="KN847334">
    <property type="protein sequence ID" value="KIW45446.1"/>
    <property type="molecule type" value="Genomic_DNA"/>
</dbReference>
<dbReference type="InterPro" id="IPR040501">
    <property type="entry name" value="TFA2_Winged_2"/>
</dbReference>
<feature type="compositionally biased region" description="Basic and acidic residues" evidence="7">
    <location>
        <begin position="222"/>
        <end position="231"/>
    </location>
</feature>
<dbReference type="OrthoDB" id="5323195at2759"/>
<feature type="compositionally biased region" description="Basic residues" evidence="7">
    <location>
        <begin position="198"/>
        <end position="209"/>
    </location>
</feature>
<evidence type="ECO:0000256" key="2">
    <source>
        <dbReference type="ARBA" id="ARBA00023015"/>
    </source>
</evidence>
<accession>A0A0D2B045</accession>
<dbReference type="GO" id="GO:0005673">
    <property type="term" value="C:transcription factor TFIIE complex"/>
    <property type="evidence" value="ECO:0007669"/>
    <property type="project" value="InterPro"/>
</dbReference>
<dbReference type="InterPro" id="IPR016656">
    <property type="entry name" value="TFIIE-bsu"/>
</dbReference>
<evidence type="ECO:0000256" key="6">
    <source>
        <dbReference type="ARBA" id="ARBA00025581"/>
    </source>
</evidence>
<proteinExistence type="predicted"/>
<dbReference type="InterPro" id="IPR054600">
    <property type="entry name" value="TFA2_E-tether"/>
</dbReference>
<dbReference type="HOGENOM" id="CLU_056580_0_1_1"/>
<dbReference type="Pfam" id="PF18121">
    <property type="entry name" value="TFA2_Winged_2"/>
    <property type="match status" value="1"/>
</dbReference>
<comment type="function">
    <text evidence="6">Recruits TFIIH to the initiation complex and stimulates the RNA polymerase II C-terminal domain kinase and DNA-dependent ATPase activities of TFIIH. Both TFIIH and TFIIE are required for promoter clearance by RNA polymerase.</text>
</comment>
<dbReference type="Proteomes" id="UP000053342">
    <property type="component" value="Unassembled WGS sequence"/>
</dbReference>
<evidence type="ECO:0000313" key="10">
    <source>
        <dbReference type="Proteomes" id="UP000053342"/>
    </source>
</evidence>
<dbReference type="RefSeq" id="XP_016265662.1">
    <property type="nucleotide sequence ID" value="XM_016404657.1"/>
</dbReference>
<reference evidence="9 10" key="1">
    <citation type="submission" date="2015-01" db="EMBL/GenBank/DDBJ databases">
        <title>The Genome Sequence of Exophiala oligosperma CBS72588.</title>
        <authorList>
            <consortium name="The Broad Institute Genomics Platform"/>
            <person name="Cuomo C."/>
            <person name="de Hoog S."/>
            <person name="Gorbushina A."/>
            <person name="Stielow B."/>
            <person name="Teixiera M."/>
            <person name="Abouelleil A."/>
            <person name="Chapman S.B."/>
            <person name="Priest M."/>
            <person name="Young S.K."/>
            <person name="Wortman J."/>
            <person name="Nusbaum C."/>
            <person name="Birren B."/>
        </authorList>
    </citation>
    <scope>NUCLEOTIDE SEQUENCE [LARGE SCALE GENOMIC DNA]</scope>
    <source>
        <strain evidence="9 10">CBS 72588</strain>
    </source>
</reference>
<evidence type="ECO:0000256" key="4">
    <source>
        <dbReference type="ARBA" id="ARBA00023163"/>
    </source>
</evidence>
<organism evidence="9 10">
    <name type="scientific">Exophiala oligosperma</name>
    <dbReference type="NCBI Taxonomy" id="215243"/>
    <lineage>
        <taxon>Eukaryota</taxon>
        <taxon>Fungi</taxon>
        <taxon>Dikarya</taxon>
        <taxon>Ascomycota</taxon>
        <taxon>Pezizomycotina</taxon>
        <taxon>Eurotiomycetes</taxon>
        <taxon>Chaetothyriomycetidae</taxon>
        <taxon>Chaetothyriales</taxon>
        <taxon>Herpotrichiellaceae</taxon>
        <taxon>Exophiala</taxon>
    </lineage>
</organism>
<keyword evidence="5" id="KW-0539">Nucleus</keyword>
<dbReference type="InterPro" id="IPR003166">
    <property type="entry name" value="TFIIE_bsu_DNA-bd"/>
</dbReference>
<feature type="domain" description="TFIIE beta" evidence="8">
    <location>
        <begin position="6"/>
        <end position="87"/>
    </location>
</feature>
<comment type="subcellular location">
    <subcellularLocation>
        <location evidence="1">Nucleus</location>
    </subcellularLocation>
</comment>
<protein>
    <recommendedName>
        <fullName evidence="8">TFIIE beta domain-containing protein</fullName>
    </recommendedName>
</protein>
<dbReference type="Pfam" id="PF22254">
    <property type="entry name" value="TFA2_E-tether"/>
    <property type="match status" value="1"/>
</dbReference>
<sequence>MSAYLSSTQTSVAGSDARTNVIYALGRLKEKFPDRISWNELVEYVLPQYRRTEEQIMYFRTFLSKNPKADYDTETDTYRYRPEHNIASGDDLLKYLQGQESAMGINVRELKDTWPDVESAINKLEAQHKLLVVRNRKDNHPRTVWADDPTLHVPLDQEFKDIWSQIALPSEEDTIRELRRMNHKSTGEPARTDVVAKPKTKKKATRRGQKVTNTHMQGLFRDYSDKRPQGR</sequence>
<keyword evidence="3" id="KW-0238">DNA-binding</keyword>
<evidence type="ECO:0000256" key="3">
    <source>
        <dbReference type="ARBA" id="ARBA00023125"/>
    </source>
</evidence>
<dbReference type="STRING" id="215243.A0A0D2B045"/>
<feature type="region of interest" description="Disordered" evidence="7">
    <location>
        <begin position="183"/>
        <end position="231"/>
    </location>
</feature>
<dbReference type="PANTHER" id="PTHR12716:SF8">
    <property type="entry name" value="TRANSCRIPTION INITIATION FACTOR IIE SUBUNIT BETA"/>
    <property type="match status" value="1"/>
</dbReference>
<evidence type="ECO:0000313" key="9">
    <source>
        <dbReference type="EMBL" id="KIW45446.1"/>
    </source>
</evidence>
<evidence type="ECO:0000256" key="7">
    <source>
        <dbReference type="SAM" id="MobiDB-lite"/>
    </source>
</evidence>